<evidence type="ECO:0000313" key="15">
    <source>
        <dbReference type="Proteomes" id="UP001153069"/>
    </source>
</evidence>
<keyword evidence="15" id="KW-1185">Reference proteome</keyword>
<dbReference type="InterPro" id="IPR042097">
    <property type="entry name" value="Aminopeptidase_N-like_N_sf"/>
</dbReference>
<feature type="domain" description="Aminopeptidase N-like N-terminal" evidence="13">
    <location>
        <begin position="23"/>
        <end position="214"/>
    </location>
</feature>
<evidence type="ECO:0000256" key="8">
    <source>
        <dbReference type="PIRSR" id="PIRSR634016-1"/>
    </source>
</evidence>
<evidence type="ECO:0000256" key="5">
    <source>
        <dbReference type="ARBA" id="ARBA00022801"/>
    </source>
</evidence>
<feature type="domain" description="Peptidase M1 membrane alanine aminopeptidase" evidence="11">
    <location>
        <begin position="249"/>
        <end position="362"/>
    </location>
</feature>
<reference evidence="14" key="1">
    <citation type="submission" date="2020-06" db="EMBL/GenBank/DDBJ databases">
        <authorList>
            <consortium name="Plant Systems Biology data submission"/>
        </authorList>
    </citation>
    <scope>NUCLEOTIDE SEQUENCE</scope>
    <source>
        <strain evidence="14">D6</strain>
    </source>
</reference>
<dbReference type="GO" id="GO:0006508">
    <property type="term" value="P:proteolysis"/>
    <property type="evidence" value="ECO:0007669"/>
    <property type="project" value="UniProtKB-KW"/>
</dbReference>
<dbReference type="CDD" id="cd09601">
    <property type="entry name" value="M1_APN-Q_like"/>
    <property type="match status" value="1"/>
</dbReference>
<keyword evidence="4 9" id="KW-0479">Metal-binding</keyword>
<evidence type="ECO:0000313" key="14">
    <source>
        <dbReference type="EMBL" id="CAB9521530.1"/>
    </source>
</evidence>
<feature type="binding site" evidence="9">
    <location>
        <position position="325"/>
    </location>
    <ligand>
        <name>Zn(2+)</name>
        <dbReference type="ChEBI" id="CHEBI:29105"/>
        <note>catalytic</note>
    </ligand>
</feature>
<dbReference type="Gene3D" id="1.10.390.10">
    <property type="entry name" value="Neutral Protease Domain 2"/>
    <property type="match status" value="2"/>
</dbReference>
<evidence type="ECO:0000256" key="3">
    <source>
        <dbReference type="ARBA" id="ARBA00022670"/>
    </source>
</evidence>
<dbReference type="InterPro" id="IPR024571">
    <property type="entry name" value="ERAP1-like_C_dom"/>
</dbReference>
<dbReference type="Gene3D" id="2.60.40.1910">
    <property type="match status" value="1"/>
</dbReference>
<dbReference type="EMBL" id="CAICTM010001202">
    <property type="protein sequence ID" value="CAB9521530.1"/>
    <property type="molecule type" value="Genomic_DNA"/>
</dbReference>
<dbReference type="GO" id="GO:0008270">
    <property type="term" value="F:zinc ion binding"/>
    <property type="evidence" value="ECO:0007669"/>
    <property type="project" value="UniProtKB-UniRule"/>
</dbReference>
<dbReference type="EC" id="3.4.11.-" evidence="10"/>
<comment type="cofactor">
    <cofactor evidence="9 10">
        <name>Zn(2+)</name>
        <dbReference type="ChEBI" id="CHEBI:29105"/>
    </cofactor>
    <text evidence="9 10">Binds 1 zinc ion per subunit.</text>
</comment>
<gene>
    <name evidence="14" type="ORF">SEMRO_1204_G252220.1</name>
</gene>
<dbReference type="InterPro" id="IPR050344">
    <property type="entry name" value="Peptidase_M1_aminopeptidases"/>
</dbReference>
<comment type="similarity">
    <text evidence="1 10">Belongs to the peptidase M1 family.</text>
</comment>
<keyword evidence="6 9" id="KW-0862">Zinc</keyword>
<evidence type="ECO:0000259" key="12">
    <source>
        <dbReference type="Pfam" id="PF11838"/>
    </source>
</evidence>
<comment type="caution">
    <text evidence="14">The sequence shown here is derived from an EMBL/GenBank/DDBJ whole genome shotgun (WGS) entry which is preliminary data.</text>
</comment>
<evidence type="ECO:0000256" key="1">
    <source>
        <dbReference type="ARBA" id="ARBA00010136"/>
    </source>
</evidence>
<dbReference type="GO" id="GO:0042277">
    <property type="term" value="F:peptide binding"/>
    <property type="evidence" value="ECO:0007669"/>
    <property type="project" value="TreeGrafter"/>
</dbReference>
<feature type="binding site" evidence="9">
    <location>
        <position position="344"/>
    </location>
    <ligand>
        <name>Zn(2+)</name>
        <dbReference type="ChEBI" id="CHEBI:29105"/>
        <note>catalytic</note>
    </ligand>
</feature>
<feature type="active site" description="Proton acceptor" evidence="8">
    <location>
        <position position="322"/>
    </location>
</feature>
<dbReference type="InterPro" id="IPR027268">
    <property type="entry name" value="Peptidase_M4/M1_CTD_sf"/>
</dbReference>
<dbReference type="PRINTS" id="PR00756">
    <property type="entry name" value="ALADIPTASE"/>
</dbReference>
<dbReference type="InterPro" id="IPR001930">
    <property type="entry name" value="Peptidase_M1"/>
</dbReference>
<dbReference type="GO" id="GO:0005615">
    <property type="term" value="C:extracellular space"/>
    <property type="evidence" value="ECO:0007669"/>
    <property type="project" value="TreeGrafter"/>
</dbReference>
<evidence type="ECO:0000256" key="2">
    <source>
        <dbReference type="ARBA" id="ARBA00022438"/>
    </source>
</evidence>
<dbReference type="Gene3D" id="1.25.50.20">
    <property type="match status" value="1"/>
</dbReference>
<organism evidence="14 15">
    <name type="scientific">Seminavis robusta</name>
    <dbReference type="NCBI Taxonomy" id="568900"/>
    <lineage>
        <taxon>Eukaryota</taxon>
        <taxon>Sar</taxon>
        <taxon>Stramenopiles</taxon>
        <taxon>Ochrophyta</taxon>
        <taxon>Bacillariophyta</taxon>
        <taxon>Bacillariophyceae</taxon>
        <taxon>Bacillariophycidae</taxon>
        <taxon>Naviculales</taxon>
        <taxon>Naviculaceae</taxon>
        <taxon>Seminavis</taxon>
    </lineage>
</organism>
<dbReference type="Gene3D" id="2.60.40.1730">
    <property type="entry name" value="tricorn interacting facor f3 domain"/>
    <property type="match status" value="1"/>
</dbReference>
<keyword evidence="7 10" id="KW-0482">Metalloprotease</keyword>
<evidence type="ECO:0000256" key="6">
    <source>
        <dbReference type="ARBA" id="ARBA00022833"/>
    </source>
</evidence>
<keyword evidence="3 10" id="KW-0645">Protease</keyword>
<dbReference type="Pfam" id="PF01433">
    <property type="entry name" value="Peptidase_M1"/>
    <property type="match status" value="1"/>
</dbReference>
<dbReference type="FunFam" id="2.60.40.1730:FF:000002">
    <property type="entry name" value="Aminopeptidase"/>
    <property type="match status" value="1"/>
</dbReference>
<feature type="binding site" evidence="9">
    <location>
        <position position="321"/>
    </location>
    <ligand>
        <name>Zn(2+)</name>
        <dbReference type="ChEBI" id="CHEBI:29105"/>
        <note>catalytic</note>
    </ligand>
</feature>
<dbReference type="InterPro" id="IPR014782">
    <property type="entry name" value="Peptidase_M1_dom"/>
</dbReference>
<evidence type="ECO:0000256" key="7">
    <source>
        <dbReference type="ARBA" id="ARBA00023049"/>
    </source>
</evidence>
<evidence type="ECO:0000256" key="10">
    <source>
        <dbReference type="RuleBase" id="RU364040"/>
    </source>
</evidence>
<dbReference type="GO" id="GO:0005737">
    <property type="term" value="C:cytoplasm"/>
    <property type="evidence" value="ECO:0007669"/>
    <property type="project" value="TreeGrafter"/>
</dbReference>
<dbReference type="GO" id="GO:0043171">
    <property type="term" value="P:peptide catabolic process"/>
    <property type="evidence" value="ECO:0007669"/>
    <property type="project" value="TreeGrafter"/>
</dbReference>
<dbReference type="Proteomes" id="UP001153069">
    <property type="component" value="Unassembled WGS sequence"/>
</dbReference>
<dbReference type="GO" id="GO:0070006">
    <property type="term" value="F:metalloaminopeptidase activity"/>
    <property type="evidence" value="ECO:0007669"/>
    <property type="project" value="TreeGrafter"/>
</dbReference>
<dbReference type="SUPFAM" id="SSF63737">
    <property type="entry name" value="Leukotriene A4 hydrolase N-terminal domain"/>
    <property type="match status" value="1"/>
</dbReference>
<dbReference type="InterPro" id="IPR045357">
    <property type="entry name" value="Aminopeptidase_N-like_N"/>
</dbReference>
<dbReference type="FunFam" id="1.25.50.20:FF:000002">
    <property type="entry name" value="Aminopeptidase"/>
    <property type="match status" value="1"/>
</dbReference>
<keyword evidence="5 10" id="KW-0378">Hydrolase</keyword>
<dbReference type="PANTHER" id="PTHR11533:SF174">
    <property type="entry name" value="PUROMYCIN-SENSITIVE AMINOPEPTIDASE-RELATED"/>
    <property type="match status" value="1"/>
</dbReference>
<proteinExistence type="inferred from homology"/>
<dbReference type="SUPFAM" id="SSF55486">
    <property type="entry name" value="Metalloproteases ('zincins'), catalytic domain"/>
    <property type="match status" value="1"/>
</dbReference>
<protein>
    <recommendedName>
        <fullName evidence="10">Aminopeptidase</fullName>
        <ecNumber evidence="10">3.4.11.-</ecNumber>
    </recommendedName>
</protein>
<sequence>MTAETSKESKAKGRVLLPTNVLPVRYDLKVSPNLSTFTFDGDLSIEMSVQKDALVDDLKKQITLHSKELCYITASYKVGDNAPVTAEEFRVNLKATTVTFCFPEEIPADASTLTLSIQFTGFLNNQMAGFYRSKYTDIEGNQKFMASTQFEALDARRCFPCFDEPARKAVFGFTAVVDSALHVFSNMPEKESITLSKDKKQVAFLDTPKMSTYLLAFCVGEFDCVQAQTQNGVLVKVYTPPGKSTSGTFALDCATKCLDHYDAFFGCHYPLPKLDMVAIPEFAMGAMENWGLVTYREVDLLIDPVKASSAQKSRVATVVNHELAHQWFGNLVTMAWWDDLWLNEGFASWTECYASDKIFPDWGLQAYMKKHAYSNTETIDLWQAWEDSSGLPVRELMASWTEQMGFPILKVTKETWEDDKVTLELEQEWFLSDGSELTAEEKEKKWTVPVITCTAQGTQEDIVYMREKTATITIPIEKGGWVKLNANHEVPMRVLSTAEMLTRLSEGVKSKALCACDRAGLVNDSYALVKAGHMEPQELIKLLANYEDEDSLVAWDAVTSALVGLDAVLSADETMNANFQKFAKKLLTKIAAKVGWQFSPDDKHQTSLLRSIIVAVLGRFSYDDPAISSEAMKRFKAFQEDHHDTKSLPSDIRGTVFKIVLKNGGEAEYNAVKAYYAAADDNAEKKHVLNTLGSAPDAKLKMACMEWSTSGEIKIQDFFYLMGSVGRSGKEGRDISWKYYKDNLDTIKTMLGAASPSLMNACIVMCAGSFCSMEMADEIDNFFKENPFPSSSRRISQLTESIRANAKFLSVLQASSLSKDEFWASL</sequence>
<feature type="domain" description="ERAP1-like C-terminal" evidence="12">
    <location>
        <begin position="481"/>
        <end position="804"/>
    </location>
</feature>
<evidence type="ECO:0000256" key="9">
    <source>
        <dbReference type="PIRSR" id="PIRSR634016-3"/>
    </source>
</evidence>
<dbReference type="AlphaFoldDB" id="A0A9N8HQY1"/>
<dbReference type="FunFam" id="1.10.390.10:FF:000033">
    <property type="entry name" value="Endoplasmic reticulum aminopeptidase 1b"/>
    <property type="match status" value="1"/>
</dbReference>
<evidence type="ECO:0000259" key="13">
    <source>
        <dbReference type="Pfam" id="PF17900"/>
    </source>
</evidence>
<dbReference type="OrthoDB" id="10031169at2759"/>
<dbReference type="PANTHER" id="PTHR11533">
    <property type="entry name" value="PROTEASE M1 ZINC METALLOPROTEASE"/>
    <property type="match status" value="1"/>
</dbReference>
<keyword evidence="2 10" id="KW-0031">Aminopeptidase</keyword>
<dbReference type="GO" id="GO:0016020">
    <property type="term" value="C:membrane"/>
    <property type="evidence" value="ECO:0007669"/>
    <property type="project" value="TreeGrafter"/>
</dbReference>
<evidence type="ECO:0000259" key="11">
    <source>
        <dbReference type="Pfam" id="PF01433"/>
    </source>
</evidence>
<accession>A0A9N8HQY1</accession>
<dbReference type="Pfam" id="PF17900">
    <property type="entry name" value="Peptidase_M1_N"/>
    <property type="match status" value="1"/>
</dbReference>
<name>A0A9N8HQY1_9STRA</name>
<dbReference type="Pfam" id="PF11838">
    <property type="entry name" value="ERAP1_C"/>
    <property type="match status" value="1"/>
</dbReference>
<evidence type="ECO:0000256" key="4">
    <source>
        <dbReference type="ARBA" id="ARBA00022723"/>
    </source>
</evidence>
<dbReference type="InterPro" id="IPR034016">
    <property type="entry name" value="M1_APN-typ"/>
</dbReference>